<sequence>MFQVVKRDGEIAEFDLSKIGGAIAKAFDATQMEYNSDITDLLSLRVTADFQNKIKDGKIDVESIQDSAEHVLVQAGYADVAKAYILYRKQREKIRNMKSTILDYKEIVNSYVKVEDWRVKENSTVTYSVGGLILSNSGAVTANYWLSEIYDQEIADAHRNADIHIHDLSMLTGYCAGWSLKQLIQEGLGGIKGKITSAPAKHLSVLCNQMVNFLGIMQNEWAGAQAFSSFDTYLAPFVKTDHLTYPEVKKCIESFVYGVNTPSRWGTQAPFSNITLDWTVPADLAEMPAIVGGKEMDFCYKDCKKEMDMINKAFIETMIEGDANGRGFQYPIPTYSITKDFDWSDTENNRLLFTMTSKYGTPYFSNYINSDMEPSDVRSMCCRLRLDLRELRKKTGGFFGSGESTGSVGVVTINLPRIAYLSTSQEEFYHRLDHMMDIAARSLKIKRDVITKLLEEGLYPYTKRYLGSFENHFSTIGLLGMNEAGLNACWLRKDLTHAETQKFARNVLNHMRERLVIYQEEYGDLYNLEATPAESTTYRLAKHDRERWPEIITAGKKGDTPYYTNSSHLPVDYTSDIFDALDIQDELQTLYTSGTVFHAFLGERLPDWKAAASLVRKIAENYRLPYYTLSPTYSICQEHGYLAGEQKVCPVCGKTTEVYSRITGYYRPVQNWNDGKTQEYKNRRLYDIPYSYGRHEADGKIRREENGCSHAFQEAQKSWTHIEEHAGKKEGPVEIETAQEPGMVRYLFTTKTCPNCKAAKRILGNEAYTLVDAEENQELVSRFGVRQAPTLIVLHDGEVEKYVNASNIKKYMETCHSLPFTGTL</sequence>
<reference evidence="5" key="2">
    <citation type="journal article" date="2021" name="PeerJ">
        <title>Extensive microbial diversity within the chicken gut microbiome revealed by metagenomics and culture.</title>
        <authorList>
            <person name="Gilroy R."/>
            <person name="Ravi A."/>
            <person name="Getino M."/>
            <person name="Pursley I."/>
            <person name="Horton D.L."/>
            <person name="Alikhan N.F."/>
            <person name="Baker D."/>
            <person name="Gharbi K."/>
            <person name="Hall N."/>
            <person name="Watson M."/>
            <person name="Adriaenssens E.M."/>
            <person name="Foster-Nyarko E."/>
            <person name="Jarju S."/>
            <person name="Secka A."/>
            <person name="Antonio M."/>
            <person name="Oren A."/>
            <person name="Chaudhuri R.R."/>
            <person name="La Ragione R."/>
            <person name="Hildebrand F."/>
            <person name="Pallen M.J."/>
        </authorList>
    </citation>
    <scope>NUCLEOTIDE SEQUENCE</scope>
    <source>
        <strain evidence="5">ChiSjej4B22-8148</strain>
    </source>
</reference>
<keyword evidence="2 3" id="KW-0067">ATP-binding</keyword>
<keyword evidence="1 3" id="KW-0547">Nucleotide-binding</keyword>
<feature type="domain" description="ATP-cone" evidence="4">
    <location>
        <begin position="2"/>
        <end position="95"/>
    </location>
</feature>
<organism evidence="5 6">
    <name type="scientific">Candidatus Choladousia intestinavium</name>
    <dbReference type="NCBI Taxonomy" id="2840727"/>
    <lineage>
        <taxon>Bacteria</taxon>
        <taxon>Bacillati</taxon>
        <taxon>Bacillota</taxon>
        <taxon>Clostridia</taxon>
        <taxon>Lachnospirales</taxon>
        <taxon>Lachnospiraceae</taxon>
        <taxon>Lachnospiraceae incertae sedis</taxon>
        <taxon>Candidatus Choladousia</taxon>
    </lineage>
</organism>
<dbReference type="Pfam" id="PF03477">
    <property type="entry name" value="ATP-cone"/>
    <property type="match status" value="1"/>
</dbReference>
<dbReference type="InterPro" id="IPR002109">
    <property type="entry name" value="Glutaredoxin"/>
</dbReference>
<dbReference type="GO" id="GO:0009265">
    <property type="term" value="P:2'-deoxyribonucleotide biosynthetic process"/>
    <property type="evidence" value="ECO:0007669"/>
    <property type="project" value="TreeGrafter"/>
</dbReference>
<dbReference type="Pfam" id="PF00462">
    <property type="entry name" value="Glutaredoxin"/>
    <property type="match status" value="1"/>
</dbReference>
<dbReference type="SUPFAM" id="SSF52833">
    <property type="entry name" value="Thioredoxin-like"/>
    <property type="match status" value="1"/>
</dbReference>
<evidence type="ECO:0000256" key="2">
    <source>
        <dbReference type="ARBA" id="ARBA00022840"/>
    </source>
</evidence>
<dbReference type="GO" id="GO:0005524">
    <property type="term" value="F:ATP binding"/>
    <property type="evidence" value="ECO:0007669"/>
    <property type="project" value="UniProtKB-UniRule"/>
</dbReference>
<accession>A0A9D1AB29</accession>
<dbReference type="EMBL" id="DVGK01000043">
    <property type="protein sequence ID" value="HIR12977.1"/>
    <property type="molecule type" value="Genomic_DNA"/>
</dbReference>
<dbReference type="PANTHER" id="PTHR21075:SF0">
    <property type="entry name" value="ANAEROBIC RIBONUCLEOSIDE-TRIPHOSPHATE REDUCTASE"/>
    <property type="match status" value="1"/>
</dbReference>
<dbReference type="SUPFAM" id="SSF51998">
    <property type="entry name" value="PFL-like glycyl radical enzymes"/>
    <property type="match status" value="1"/>
</dbReference>
<reference evidence="5" key="1">
    <citation type="submission" date="2020-10" db="EMBL/GenBank/DDBJ databases">
        <authorList>
            <person name="Gilroy R."/>
        </authorList>
    </citation>
    <scope>NUCLEOTIDE SEQUENCE</scope>
    <source>
        <strain evidence="5">ChiSjej4B22-8148</strain>
    </source>
</reference>
<comment type="caution">
    <text evidence="5">The sequence shown here is derived from an EMBL/GenBank/DDBJ whole genome shotgun (WGS) entry which is preliminary data.</text>
</comment>
<proteinExistence type="predicted"/>
<dbReference type="PROSITE" id="PS51161">
    <property type="entry name" value="ATP_CONE"/>
    <property type="match status" value="1"/>
</dbReference>
<dbReference type="CDD" id="cd01675">
    <property type="entry name" value="RNR_III"/>
    <property type="match status" value="1"/>
</dbReference>
<gene>
    <name evidence="5" type="ORF">IAB31_03525</name>
</gene>
<keyword evidence="5" id="KW-0560">Oxidoreductase</keyword>
<evidence type="ECO:0000313" key="6">
    <source>
        <dbReference type="Proteomes" id="UP000886757"/>
    </source>
</evidence>
<dbReference type="NCBIfam" id="TIGR02487">
    <property type="entry name" value="NrdD"/>
    <property type="match status" value="1"/>
</dbReference>
<dbReference type="Gene3D" id="3.40.30.10">
    <property type="entry name" value="Glutaredoxin"/>
    <property type="match status" value="1"/>
</dbReference>
<name>A0A9D1AB29_9FIRM</name>
<dbReference type="GO" id="GO:0006260">
    <property type="term" value="P:DNA replication"/>
    <property type="evidence" value="ECO:0007669"/>
    <property type="project" value="InterPro"/>
</dbReference>
<dbReference type="Gene3D" id="3.20.70.20">
    <property type="match status" value="1"/>
</dbReference>
<dbReference type="AlphaFoldDB" id="A0A9D1AB29"/>
<dbReference type="InterPro" id="IPR005144">
    <property type="entry name" value="ATP-cone_dom"/>
</dbReference>
<evidence type="ECO:0000259" key="4">
    <source>
        <dbReference type="PROSITE" id="PS51161"/>
    </source>
</evidence>
<dbReference type="GO" id="GO:0031250">
    <property type="term" value="C:anaerobic ribonucleoside-triphosphate reductase complex"/>
    <property type="evidence" value="ECO:0007669"/>
    <property type="project" value="TreeGrafter"/>
</dbReference>
<dbReference type="Pfam" id="PF13597">
    <property type="entry name" value="NRDD"/>
    <property type="match status" value="1"/>
</dbReference>
<evidence type="ECO:0000313" key="5">
    <source>
        <dbReference type="EMBL" id="HIR12977.1"/>
    </source>
</evidence>
<dbReference type="NCBIfam" id="NF006126">
    <property type="entry name" value="PRK08270.1"/>
    <property type="match status" value="1"/>
</dbReference>
<dbReference type="InterPro" id="IPR036249">
    <property type="entry name" value="Thioredoxin-like_sf"/>
</dbReference>
<dbReference type="EC" id="1.17.4.2" evidence="5"/>
<evidence type="ECO:0000256" key="1">
    <source>
        <dbReference type="ARBA" id="ARBA00022741"/>
    </source>
</evidence>
<dbReference type="GO" id="GO:0004748">
    <property type="term" value="F:ribonucleoside-diphosphate reductase activity, thioredoxin disulfide as acceptor"/>
    <property type="evidence" value="ECO:0007669"/>
    <property type="project" value="TreeGrafter"/>
</dbReference>
<protein>
    <submittedName>
        <fullName evidence="5">Ribonucleoside triphosphate reductase</fullName>
        <ecNumber evidence="5">1.17.4.2</ecNumber>
    </submittedName>
</protein>
<dbReference type="PANTHER" id="PTHR21075">
    <property type="entry name" value="ANAEROBIC RIBONUCLEOSIDE-TRIPHOSPHATE REDUCTASE"/>
    <property type="match status" value="1"/>
</dbReference>
<dbReference type="GO" id="GO:0008998">
    <property type="term" value="F:ribonucleoside-triphosphate reductase (thioredoxin) activity"/>
    <property type="evidence" value="ECO:0007669"/>
    <property type="project" value="UniProtKB-EC"/>
</dbReference>
<dbReference type="CDD" id="cd02947">
    <property type="entry name" value="TRX_family"/>
    <property type="match status" value="1"/>
</dbReference>
<dbReference type="InterPro" id="IPR012833">
    <property type="entry name" value="NrdD"/>
</dbReference>
<evidence type="ECO:0000256" key="3">
    <source>
        <dbReference type="PROSITE-ProRule" id="PRU00492"/>
    </source>
</evidence>
<dbReference type="Proteomes" id="UP000886757">
    <property type="component" value="Unassembled WGS sequence"/>
</dbReference>